<keyword evidence="3" id="KW-1185">Reference proteome</keyword>
<reference evidence="2" key="1">
    <citation type="submission" date="2023-05" db="EMBL/GenBank/DDBJ databases">
        <authorList>
            <person name="Zhang X."/>
        </authorList>
    </citation>
    <scope>NUCLEOTIDE SEQUENCE</scope>
    <source>
        <strain evidence="2">BD1B2-1</strain>
    </source>
</reference>
<accession>A0AAE3R6N4</accession>
<organism evidence="2 3">
    <name type="scientific">Xanthocytophaga agilis</name>
    <dbReference type="NCBI Taxonomy" id="3048010"/>
    <lineage>
        <taxon>Bacteria</taxon>
        <taxon>Pseudomonadati</taxon>
        <taxon>Bacteroidota</taxon>
        <taxon>Cytophagia</taxon>
        <taxon>Cytophagales</taxon>
        <taxon>Rhodocytophagaceae</taxon>
        <taxon>Xanthocytophaga</taxon>
    </lineage>
</organism>
<evidence type="ECO:0000256" key="1">
    <source>
        <dbReference type="SAM" id="Coils"/>
    </source>
</evidence>
<feature type="coiled-coil region" evidence="1">
    <location>
        <begin position="138"/>
        <end position="172"/>
    </location>
</feature>
<protein>
    <submittedName>
        <fullName evidence="2">Uncharacterized protein</fullName>
    </submittedName>
</protein>
<dbReference type="AlphaFoldDB" id="A0AAE3R6N4"/>
<gene>
    <name evidence="2" type="ORF">QNI22_17335</name>
</gene>
<sequence length="196" mass="22636">MVRSCLFILLSFCVFVQCQPNRSGKETVEINNDSLQVQLTTITDSMQISWSTLIESDNLKIQQIKDLLKNISQSCKYDKALYTQLLNKEETLLSKRYTDPDSLTNDQIDFYDSATDSLLTDLTLFYEKTHATTCCVSCDSLEKRIDSLTSEVATLRRKYDNYTEEYNALIIQQKEALSTIKSEYKNLKPRQLFSPM</sequence>
<keyword evidence="1" id="KW-0175">Coiled coil</keyword>
<comment type="caution">
    <text evidence="2">The sequence shown here is derived from an EMBL/GenBank/DDBJ whole genome shotgun (WGS) entry which is preliminary data.</text>
</comment>
<name>A0AAE3R6N4_9BACT</name>
<evidence type="ECO:0000313" key="3">
    <source>
        <dbReference type="Proteomes" id="UP001232063"/>
    </source>
</evidence>
<proteinExistence type="predicted"/>
<dbReference type="Proteomes" id="UP001232063">
    <property type="component" value="Unassembled WGS sequence"/>
</dbReference>
<dbReference type="EMBL" id="JASJOU010000005">
    <property type="protein sequence ID" value="MDJ1502434.1"/>
    <property type="molecule type" value="Genomic_DNA"/>
</dbReference>
<evidence type="ECO:0000313" key="2">
    <source>
        <dbReference type="EMBL" id="MDJ1502434.1"/>
    </source>
</evidence>